<dbReference type="Pfam" id="PF00488">
    <property type="entry name" value="MutS_V"/>
    <property type="match status" value="1"/>
</dbReference>
<comment type="similarity">
    <text evidence="1">Belongs to the DNA mismatch repair MutS family.</text>
</comment>
<evidence type="ECO:0000256" key="5">
    <source>
        <dbReference type="ARBA" id="ARBA00023125"/>
    </source>
</evidence>
<keyword evidence="2" id="KW-0547">Nucleotide-binding</keyword>
<dbReference type="SUPFAM" id="SSF52540">
    <property type="entry name" value="P-loop containing nucleoside triphosphate hydrolases"/>
    <property type="match status" value="1"/>
</dbReference>
<dbReference type="InterPro" id="IPR007696">
    <property type="entry name" value="DNA_mismatch_repair_MutS_core"/>
</dbReference>
<dbReference type="Pfam" id="PF01624">
    <property type="entry name" value="MutS_I"/>
    <property type="match status" value="1"/>
</dbReference>
<evidence type="ECO:0000259" key="8">
    <source>
        <dbReference type="SMART" id="SM00534"/>
    </source>
</evidence>
<dbReference type="SUPFAM" id="SSF48334">
    <property type="entry name" value="DNA repair protein MutS, domain III"/>
    <property type="match status" value="1"/>
</dbReference>
<evidence type="ECO:0000256" key="4">
    <source>
        <dbReference type="ARBA" id="ARBA00022840"/>
    </source>
</evidence>
<evidence type="ECO:0000313" key="9">
    <source>
        <dbReference type="EMBL" id="QHT85475.1"/>
    </source>
</evidence>
<dbReference type="InterPro" id="IPR027417">
    <property type="entry name" value="P-loop_NTPase"/>
</dbReference>
<dbReference type="InterPro" id="IPR045076">
    <property type="entry name" value="MutS"/>
</dbReference>
<dbReference type="GO" id="GO:0140664">
    <property type="term" value="F:ATP-dependent DNA damage sensor activity"/>
    <property type="evidence" value="ECO:0007669"/>
    <property type="project" value="InterPro"/>
</dbReference>
<dbReference type="InterPro" id="IPR007695">
    <property type="entry name" value="DNA_mismatch_repair_MutS-lik_N"/>
</dbReference>
<evidence type="ECO:0000259" key="7">
    <source>
        <dbReference type="SMART" id="SM00533"/>
    </source>
</evidence>
<evidence type="ECO:0000256" key="3">
    <source>
        <dbReference type="ARBA" id="ARBA00022763"/>
    </source>
</evidence>
<feature type="domain" description="DNA mismatch repair proteins mutS family" evidence="8">
    <location>
        <begin position="617"/>
        <end position="806"/>
    </location>
</feature>
<dbReference type="EMBL" id="MN740041">
    <property type="protein sequence ID" value="QHT85475.1"/>
    <property type="molecule type" value="Genomic_DNA"/>
</dbReference>
<evidence type="ECO:0000256" key="2">
    <source>
        <dbReference type="ARBA" id="ARBA00022741"/>
    </source>
</evidence>
<dbReference type="GO" id="GO:0030983">
    <property type="term" value="F:mismatched DNA binding"/>
    <property type="evidence" value="ECO:0007669"/>
    <property type="project" value="InterPro"/>
</dbReference>
<dbReference type="PANTHER" id="PTHR11361">
    <property type="entry name" value="DNA MISMATCH REPAIR PROTEIN MUTS FAMILY MEMBER"/>
    <property type="match status" value="1"/>
</dbReference>
<dbReference type="SUPFAM" id="SSF55271">
    <property type="entry name" value="DNA repair protein MutS, domain I"/>
    <property type="match status" value="1"/>
</dbReference>
<feature type="domain" description="DNA mismatch repair protein MutS core" evidence="7">
    <location>
        <begin position="297"/>
        <end position="600"/>
    </location>
</feature>
<dbReference type="Gene3D" id="1.10.1420.10">
    <property type="match status" value="2"/>
</dbReference>
<dbReference type="InterPro" id="IPR036678">
    <property type="entry name" value="MutS_con_dom_sf"/>
</dbReference>
<dbReference type="Gene3D" id="3.40.1170.10">
    <property type="entry name" value="DNA repair protein MutS, domain I"/>
    <property type="match status" value="1"/>
</dbReference>
<proteinExistence type="inferred from homology"/>
<dbReference type="CDD" id="cd00085">
    <property type="entry name" value="HNHc"/>
    <property type="match status" value="1"/>
</dbReference>
<sequence length="901" mass="103175">MALIQEYFELSHKYQQEYGKHTILLMQVGAFFEVYGNKLHRIIDDFTRICELNIADKGGSQMAGFKDMQLEKYLKKIQEAGYTAVVYIQDESKARKLAGVFSPGTYFSDSPTLSNHITCIWIDQVNRLFPKGKYVVVGVASIDIFTGKSTIMEYTEEYFMNPTTFDELERFISITNPNEAIVISNLGLGEIDKIIHYAGIQCDLIHRIPITKEETVIMKRVRNCEKQSYQSALMTIHEDHPIATQAYCYLLDFVRQHNPHLTHAMSEPEWENPNRLVLANHTLKQLNLIDDGAVKPSKFSCISSMLNDCSTPMGKRAFLHLLLNPIVDPVLLQREYDITEHVMDKTISLQIKDLSKWERKLFLKKTTITSFVTLKQDMETVKRQVVDEVEMTYLRHFDANMDKVCTYSEEILHFIDSHFDGETIRMGVDEEYDRQRTRLSEAETRLFAIQSQFNELLEQKEKKKADYVKLHETEKNSIGLICTKRRAALLVKMTPLTTEVQSGSNVYLLNPEIQTLCKTITTLRTTMEREKERVFWMIVERMEAYQSKVNTIILFVTRLDLMYTRAALARRYKYCKPTLVHAGKSFVDAKQLRHALIEQLQTNELYVTNDIEVGRGTDGILLYGTNAVGKTSFIRALGIAVVLAQAGMYVPCTSFHFKPYVSLFTRIIGNDNLFKGLSTFAVEMSELRTILKLANQNSLILGDELCSGTETQSAISIFVAGIQQFHREKSSFLFATHLHEIVDYDELQLDTVKMKHMSVVYDKASGVLIYDRKLKDGAGDSMYGLEVCKSLALPQDFITAAYAIRQKYKPDSILSLKPSRYNAKKLVGSCEQCGKAGKEIHHLQYQEDAIDGFIQTEDAVFPKNHLANLMTLCEKCHDVIHTKKMRMKKVKTSKGITHMNV</sequence>
<dbReference type="GO" id="GO:0005524">
    <property type="term" value="F:ATP binding"/>
    <property type="evidence" value="ECO:0007669"/>
    <property type="project" value="UniProtKB-KW"/>
</dbReference>
<dbReference type="SMART" id="SM00533">
    <property type="entry name" value="MUTSd"/>
    <property type="match status" value="1"/>
</dbReference>
<keyword evidence="4" id="KW-0067">ATP-binding</keyword>
<protein>
    <recommendedName>
        <fullName evidence="10">DNA mismatch repair proteins mutS family domain-containing protein</fullName>
    </recommendedName>
</protein>
<dbReference type="GO" id="GO:0006298">
    <property type="term" value="P:mismatch repair"/>
    <property type="evidence" value="ECO:0007669"/>
    <property type="project" value="InterPro"/>
</dbReference>
<evidence type="ECO:0008006" key="10">
    <source>
        <dbReference type="Google" id="ProtNLM"/>
    </source>
</evidence>
<dbReference type="PIRSF" id="PIRSF037677">
    <property type="entry name" value="DNA_mis_repair_Msh6"/>
    <property type="match status" value="1"/>
</dbReference>
<dbReference type="InterPro" id="IPR016151">
    <property type="entry name" value="DNA_mismatch_repair_MutS_N"/>
</dbReference>
<dbReference type="SUPFAM" id="SSF53150">
    <property type="entry name" value="DNA repair protein MutS, domain II"/>
    <property type="match status" value="1"/>
</dbReference>
<dbReference type="Gene3D" id="3.40.50.300">
    <property type="entry name" value="P-loop containing nucleotide triphosphate hydrolases"/>
    <property type="match status" value="1"/>
</dbReference>
<dbReference type="InterPro" id="IPR000432">
    <property type="entry name" value="DNA_mismatch_repair_MutS_C"/>
</dbReference>
<organism evidence="9">
    <name type="scientific">viral metagenome</name>
    <dbReference type="NCBI Taxonomy" id="1070528"/>
    <lineage>
        <taxon>unclassified sequences</taxon>
        <taxon>metagenomes</taxon>
        <taxon>organismal metagenomes</taxon>
    </lineage>
</organism>
<evidence type="ECO:0000256" key="1">
    <source>
        <dbReference type="ARBA" id="ARBA00006271"/>
    </source>
</evidence>
<dbReference type="AlphaFoldDB" id="A0A6C0HZA8"/>
<dbReference type="PANTHER" id="PTHR11361:SF34">
    <property type="entry name" value="DNA MISMATCH REPAIR PROTEIN MSH1, MITOCHONDRIAL"/>
    <property type="match status" value="1"/>
</dbReference>
<evidence type="ECO:0000256" key="6">
    <source>
        <dbReference type="ARBA" id="ARBA00023204"/>
    </source>
</evidence>
<dbReference type="SMART" id="SM00534">
    <property type="entry name" value="MUTSac"/>
    <property type="match status" value="1"/>
</dbReference>
<reference evidence="9" key="1">
    <citation type="journal article" date="2020" name="Nature">
        <title>Giant virus diversity and host interactions through global metagenomics.</title>
        <authorList>
            <person name="Schulz F."/>
            <person name="Roux S."/>
            <person name="Paez-Espino D."/>
            <person name="Jungbluth S."/>
            <person name="Walsh D.A."/>
            <person name="Denef V.J."/>
            <person name="McMahon K.D."/>
            <person name="Konstantinidis K.T."/>
            <person name="Eloe-Fadrosh E.A."/>
            <person name="Kyrpides N.C."/>
            <person name="Woyke T."/>
        </authorList>
    </citation>
    <scope>NUCLEOTIDE SEQUENCE</scope>
    <source>
        <strain evidence="9">GVMAG-M-3300023184-17</strain>
    </source>
</reference>
<keyword evidence="6" id="KW-0234">DNA repair</keyword>
<keyword evidence="5" id="KW-0238">DNA-binding</keyword>
<keyword evidence="3" id="KW-0227">DNA damage</keyword>
<dbReference type="InterPro" id="IPR017261">
    <property type="entry name" value="DNA_mismatch_repair_MutS/MSH"/>
</dbReference>
<name>A0A6C0HZA8_9ZZZZ</name>
<dbReference type="Pfam" id="PF05192">
    <property type="entry name" value="MutS_III"/>
    <property type="match status" value="1"/>
</dbReference>
<dbReference type="InterPro" id="IPR003615">
    <property type="entry name" value="HNH_nuc"/>
</dbReference>
<dbReference type="InterPro" id="IPR036187">
    <property type="entry name" value="DNA_mismatch_repair_MutS_sf"/>
</dbReference>
<dbReference type="GO" id="GO:0005634">
    <property type="term" value="C:nucleus"/>
    <property type="evidence" value="ECO:0007669"/>
    <property type="project" value="TreeGrafter"/>
</dbReference>
<accession>A0A6C0HZA8</accession>